<comment type="similarity">
    <text evidence="3">Belongs to the trans-sulfuration enzymes family.</text>
</comment>
<dbReference type="SUPFAM" id="SSF53383">
    <property type="entry name" value="PLP-dependent transferases"/>
    <property type="match status" value="1"/>
</dbReference>
<evidence type="ECO:0008006" key="6">
    <source>
        <dbReference type="Google" id="ProtNLM"/>
    </source>
</evidence>
<dbReference type="GO" id="GO:0005737">
    <property type="term" value="C:cytoplasm"/>
    <property type="evidence" value="ECO:0007669"/>
    <property type="project" value="TreeGrafter"/>
</dbReference>
<accession>A0A1F7F2H5</accession>
<dbReference type="PANTHER" id="PTHR11808">
    <property type="entry name" value="TRANS-SULFURATION ENZYME FAMILY MEMBER"/>
    <property type="match status" value="1"/>
</dbReference>
<dbReference type="InterPro" id="IPR015424">
    <property type="entry name" value="PyrdxlP-dep_Trfase"/>
</dbReference>
<dbReference type="EMBL" id="MFYX01000139">
    <property type="protein sequence ID" value="OGK00841.1"/>
    <property type="molecule type" value="Genomic_DNA"/>
</dbReference>
<evidence type="ECO:0000313" key="5">
    <source>
        <dbReference type="Proteomes" id="UP000179243"/>
    </source>
</evidence>
<dbReference type="GO" id="GO:0030170">
    <property type="term" value="F:pyridoxal phosphate binding"/>
    <property type="evidence" value="ECO:0007669"/>
    <property type="project" value="InterPro"/>
</dbReference>
<organism evidence="4 5">
    <name type="scientific">Candidatus Raymondbacteria bacterium RIFOXYD12_FULL_49_13</name>
    <dbReference type="NCBI Taxonomy" id="1817890"/>
    <lineage>
        <taxon>Bacteria</taxon>
        <taxon>Raymondiibacteriota</taxon>
    </lineage>
</organism>
<reference evidence="4 5" key="1">
    <citation type="journal article" date="2016" name="Nat. Commun.">
        <title>Thousands of microbial genomes shed light on interconnected biogeochemical processes in an aquifer system.</title>
        <authorList>
            <person name="Anantharaman K."/>
            <person name="Brown C.T."/>
            <person name="Hug L.A."/>
            <person name="Sharon I."/>
            <person name="Castelle C.J."/>
            <person name="Probst A.J."/>
            <person name="Thomas B.C."/>
            <person name="Singh A."/>
            <person name="Wilkins M.J."/>
            <person name="Karaoz U."/>
            <person name="Brodie E.L."/>
            <person name="Williams K.H."/>
            <person name="Hubbard S.S."/>
            <person name="Banfield J.F."/>
        </authorList>
    </citation>
    <scope>NUCLEOTIDE SEQUENCE [LARGE SCALE GENOMIC DNA]</scope>
</reference>
<dbReference type="InterPro" id="IPR000277">
    <property type="entry name" value="Cys/Met-Metab_PyrdxlP-dep_enz"/>
</dbReference>
<evidence type="ECO:0000256" key="2">
    <source>
        <dbReference type="ARBA" id="ARBA00022898"/>
    </source>
</evidence>
<proteinExistence type="inferred from homology"/>
<dbReference type="InterPro" id="IPR015422">
    <property type="entry name" value="PyrdxlP-dep_Trfase_small"/>
</dbReference>
<dbReference type="Proteomes" id="UP000179243">
    <property type="component" value="Unassembled WGS sequence"/>
</dbReference>
<dbReference type="AlphaFoldDB" id="A0A1F7F2H5"/>
<dbReference type="Pfam" id="PF01053">
    <property type="entry name" value="Cys_Met_Meta_PP"/>
    <property type="match status" value="1"/>
</dbReference>
<dbReference type="Gene3D" id="3.40.640.10">
    <property type="entry name" value="Type I PLP-dependent aspartate aminotransferase-like (Major domain)"/>
    <property type="match status" value="1"/>
</dbReference>
<evidence type="ECO:0000256" key="1">
    <source>
        <dbReference type="ARBA" id="ARBA00001933"/>
    </source>
</evidence>
<dbReference type="InterPro" id="IPR015421">
    <property type="entry name" value="PyrdxlP-dep_Trfase_major"/>
</dbReference>
<dbReference type="GO" id="GO:0016846">
    <property type="term" value="F:carbon-sulfur lyase activity"/>
    <property type="evidence" value="ECO:0007669"/>
    <property type="project" value="TreeGrafter"/>
</dbReference>
<dbReference type="GO" id="GO:0019346">
    <property type="term" value="P:transsulfuration"/>
    <property type="evidence" value="ECO:0007669"/>
    <property type="project" value="InterPro"/>
</dbReference>
<comment type="caution">
    <text evidence="4">The sequence shown here is derived from an EMBL/GenBank/DDBJ whole genome shotgun (WGS) entry which is preliminary data.</text>
</comment>
<protein>
    <recommendedName>
        <fullName evidence="6">Cystathionine beta-lyase</fullName>
    </recommendedName>
</protein>
<evidence type="ECO:0000256" key="3">
    <source>
        <dbReference type="RuleBase" id="RU362118"/>
    </source>
</evidence>
<keyword evidence="2 3" id="KW-0663">Pyridoxal phosphate</keyword>
<comment type="cofactor">
    <cofactor evidence="1 3">
        <name>pyridoxal 5'-phosphate</name>
        <dbReference type="ChEBI" id="CHEBI:597326"/>
    </cofactor>
</comment>
<name>A0A1F7F2H5_UNCRA</name>
<evidence type="ECO:0000313" key="4">
    <source>
        <dbReference type="EMBL" id="OGK00841.1"/>
    </source>
</evidence>
<sequence>MRSSRHCNGIVEIATKALGGHNDLMAGAMAGSKEHYDKLWFTRQAIGTTLDAYSGSLLERGLKTFEMRAEKMAANALVIAKHLNEHPKVKNVRYPGLSGDPGYKVACKQMHNGFGGILSFDVGDNIDHAKKFIENLKMIYHAVSLGATESLICIPYLTTMLYMPPERRTGYGVNMHTVRLSTGIEKTECLIADLKQALFLAMAG</sequence>
<gene>
    <name evidence="4" type="ORF">A2519_07895</name>
</gene>
<dbReference type="PANTHER" id="PTHR11808:SF35">
    <property type="entry name" value="CYSTATHIONINE GAMMA-SYNTHASE (AFU_ORTHOLOGUE AFUA_7G01590)"/>
    <property type="match status" value="1"/>
</dbReference>
<dbReference type="Gene3D" id="3.90.1150.10">
    <property type="entry name" value="Aspartate Aminotransferase, domain 1"/>
    <property type="match status" value="1"/>
</dbReference>